<gene>
    <name evidence="1" type="ordered locus">PST_1024</name>
</gene>
<reference evidence="1 2" key="1">
    <citation type="journal article" date="2008" name="Proc. Natl. Acad. Sci. U.S.A.">
        <title>Nitrogen fixation island and rhizosphere competence traits in the genome of root-associated Pseudomonas stutzeri A1501.</title>
        <authorList>
            <person name="Yan Y."/>
            <person name="Yang J."/>
            <person name="Dou Y."/>
            <person name="Chen M."/>
            <person name="Ping S."/>
            <person name="Peng J."/>
            <person name="Lu W."/>
            <person name="Zhang W."/>
            <person name="Yao Z."/>
            <person name="Li H."/>
            <person name="Liu W."/>
            <person name="He S."/>
            <person name="Geng L."/>
            <person name="Zhang X."/>
            <person name="Yang F."/>
            <person name="Yu H."/>
            <person name="Zhan Y."/>
            <person name="Li D."/>
            <person name="Lin Z."/>
            <person name="Wang Y."/>
            <person name="Elmerich C."/>
            <person name="Lin M."/>
            <person name="Jin Q."/>
        </authorList>
    </citation>
    <scope>NUCLEOTIDE SEQUENCE [LARGE SCALE GENOMIC DNA]</scope>
    <source>
        <strain evidence="1 2">A1501</strain>
    </source>
</reference>
<organism evidence="1 2">
    <name type="scientific">Stutzerimonas stutzeri (strain A1501)</name>
    <name type="common">Pseudomonas stutzeri</name>
    <dbReference type="NCBI Taxonomy" id="379731"/>
    <lineage>
        <taxon>Bacteria</taxon>
        <taxon>Pseudomonadati</taxon>
        <taxon>Pseudomonadota</taxon>
        <taxon>Gammaproteobacteria</taxon>
        <taxon>Pseudomonadales</taxon>
        <taxon>Pseudomonadaceae</taxon>
        <taxon>Stutzerimonas</taxon>
    </lineage>
</organism>
<dbReference type="EMBL" id="CP000304">
    <property type="protein sequence ID" value="ABP78722.1"/>
    <property type="molecule type" value="Genomic_DNA"/>
</dbReference>
<dbReference type="Proteomes" id="UP000000233">
    <property type="component" value="Chromosome"/>
</dbReference>
<name>A4VIC1_STUS1</name>
<sequence>MLGVADQPAQVLAVGFGEFDDEGFQRLVIAGDEPVAPALEGVEAFVVLAGRGVELIDQGDDGIDILITHQLADVLDVPFAGDMRLVLRGVGQGLVQRVAERQPGDEVGFERGQAFAEFLQGEQFALDLGFAFFVEIIDVGVFRHGDGPLGNAAMIAAALAAGSRLAAPGCN</sequence>
<dbReference type="AlphaFoldDB" id="A4VIC1"/>
<evidence type="ECO:0000313" key="1">
    <source>
        <dbReference type="EMBL" id="ABP78722.1"/>
    </source>
</evidence>
<evidence type="ECO:0000313" key="2">
    <source>
        <dbReference type="Proteomes" id="UP000000233"/>
    </source>
</evidence>
<accession>A4VIC1</accession>
<protein>
    <submittedName>
        <fullName evidence="1">Uncharacterized protein</fullName>
    </submittedName>
</protein>
<dbReference type="HOGENOM" id="CLU_1561591_0_0_6"/>
<keyword evidence="2" id="KW-1185">Reference proteome</keyword>
<dbReference type="KEGG" id="psa:PST_1024"/>
<proteinExistence type="predicted"/>